<dbReference type="GO" id="GO:1901982">
    <property type="term" value="F:maltose binding"/>
    <property type="evidence" value="ECO:0007669"/>
    <property type="project" value="TreeGrafter"/>
</dbReference>
<name>A0A6N8I2U3_9FIRM</name>
<dbReference type="AlphaFoldDB" id="A0A6N8I2U3"/>
<dbReference type="OrthoDB" id="9795467at2"/>
<comment type="caution">
    <text evidence="5">The sequence shown here is derived from an EMBL/GenBank/DDBJ whole genome shotgun (WGS) entry which is preliminary data.</text>
</comment>
<accession>A0A6N8I2U3</accession>
<evidence type="ECO:0000313" key="6">
    <source>
        <dbReference type="Proteomes" id="UP000469440"/>
    </source>
</evidence>
<evidence type="ECO:0000256" key="4">
    <source>
        <dbReference type="SAM" id="SignalP"/>
    </source>
</evidence>
<evidence type="ECO:0000313" key="5">
    <source>
        <dbReference type="EMBL" id="MVB12466.1"/>
    </source>
</evidence>
<feature type="chain" id="PRO_5039305185" evidence="4">
    <location>
        <begin position="20"/>
        <end position="440"/>
    </location>
</feature>
<dbReference type="SUPFAM" id="SSF53850">
    <property type="entry name" value="Periplasmic binding protein-like II"/>
    <property type="match status" value="1"/>
</dbReference>
<reference evidence="5 6" key="1">
    <citation type="submission" date="2019-09" db="EMBL/GenBank/DDBJ databases">
        <title>Genome sequence of Clostridium sp. EA1.</title>
        <authorList>
            <person name="Poehlein A."/>
            <person name="Bengelsdorf F.R."/>
            <person name="Daniel R."/>
        </authorList>
    </citation>
    <scope>NUCLEOTIDE SEQUENCE [LARGE SCALE GENOMIC DNA]</scope>
    <source>
        <strain evidence="5 6">EA1</strain>
    </source>
</reference>
<keyword evidence="3 4" id="KW-0732">Signal</keyword>
<organism evidence="5 6">
    <name type="scientific">Caproicibacter fermentans</name>
    <dbReference type="NCBI Taxonomy" id="2576756"/>
    <lineage>
        <taxon>Bacteria</taxon>
        <taxon>Bacillati</taxon>
        <taxon>Bacillota</taxon>
        <taxon>Clostridia</taxon>
        <taxon>Eubacteriales</taxon>
        <taxon>Acutalibacteraceae</taxon>
        <taxon>Caproicibacter</taxon>
    </lineage>
</organism>
<dbReference type="RefSeq" id="WP_066646031.1">
    <property type="nucleotide sequence ID" value="NZ_VWXL01000095.1"/>
</dbReference>
<evidence type="ECO:0000256" key="2">
    <source>
        <dbReference type="ARBA" id="ARBA00022448"/>
    </source>
</evidence>
<keyword evidence="2" id="KW-0813">Transport</keyword>
<dbReference type="Gene3D" id="3.40.190.10">
    <property type="entry name" value="Periplasmic binding protein-like II"/>
    <property type="match status" value="2"/>
</dbReference>
<dbReference type="PROSITE" id="PS51257">
    <property type="entry name" value="PROKAR_LIPOPROTEIN"/>
    <property type="match status" value="1"/>
</dbReference>
<dbReference type="InterPro" id="IPR006059">
    <property type="entry name" value="SBP"/>
</dbReference>
<evidence type="ECO:0000256" key="1">
    <source>
        <dbReference type="ARBA" id="ARBA00008520"/>
    </source>
</evidence>
<sequence>MKNKASRLAALFLSLSVMAASMAGCSSGSSGAASAAPGASGGTASATSTKDIKATVTFWHTYSANSEAKVLNEKIIPAFNQEYPNIKIKSVTMPTDNFKQQVLQAAASGSAPDVMRMDITWVPQFANLNALVAVDGMDGFSDIKSNSYEATLNTCKWKEKYYGIPLDTNTTIAIYNNADLQDAGLSAAPKTMDELAEAAEKIKGRHPNGLIGISGTGMWSMAPYFLSLGGKYCDDGYTKATGYVNSDESIAALTKLVSWNDKGLIGKCMLNGQPGTWDGLKANDGYMMVNDGPWFYTLQDKKTTDNDTYAQMPADTSQSISVVGGEDMVMFQNCKNQEAAWLFMKFMFSDYAQKTMALEVNQYPVNKKVAQDSELTSNPIFKIYMQQLETSWARIPNPSIEEMDNDISLAFEKAFRHKGTVKENLDALAKQLDDLFAKNS</sequence>
<evidence type="ECO:0000256" key="3">
    <source>
        <dbReference type="ARBA" id="ARBA00022729"/>
    </source>
</evidence>
<protein>
    <submittedName>
        <fullName evidence="5">Bacterial extracellular solute-binding protein</fullName>
    </submittedName>
</protein>
<dbReference type="GO" id="GO:0055052">
    <property type="term" value="C:ATP-binding cassette (ABC) transporter complex, substrate-binding subunit-containing"/>
    <property type="evidence" value="ECO:0007669"/>
    <property type="project" value="TreeGrafter"/>
</dbReference>
<keyword evidence="6" id="KW-1185">Reference proteome</keyword>
<dbReference type="Pfam" id="PF13416">
    <property type="entry name" value="SBP_bac_8"/>
    <property type="match status" value="1"/>
</dbReference>
<dbReference type="GO" id="GO:0042956">
    <property type="term" value="P:maltodextrin transmembrane transport"/>
    <property type="evidence" value="ECO:0007669"/>
    <property type="project" value="TreeGrafter"/>
</dbReference>
<dbReference type="GO" id="GO:0015768">
    <property type="term" value="P:maltose transport"/>
    <property type="evidence" value="ECO:0007669"/>
    <property type="project" value="TreeGrafter"/>
</dbReference>
<proteinExistence type="inferred from homology"/>
<dbReference type="PANTHER" id="PTHR30061">
    <property type="entry name" value="MALTOSE-BINDING PERIPLASMIC PROTEIN"/>
    <property type="match status" value="1"/>
</dbReference>
<dbReference type="PANTHER" id="PTHR30061:SF50">
    <property type="entry name" value="MALTOSE_MALTODEXTRIN-BINDING PERIPLASMIC PROTEIN"/>
    <property type="match status" value="1"/>
</dbReference>
<dbReference type="Proteomes" id="UP000469440">
    <property type="component" value="Unassembled WGS sequence"/>
</dbReference>
<feature type="signal peptide" evidence="4">
    <location>
        <begin position="1"/>
        <end position="19"/>
    </location>
</feature>
<gene>
    <name evidence="5" type="ORF">CAFE_32060</name>
</gene>
<comment type="similarity">
    <text evidence="1">Belongs to the bacterial solute-binding protein 1 family.</text>
</comment>
<dbReference type="EMBL" id="VWXL01000095">
    <property type="protein sequence ID" value="MVB12466.1"/>
    <property type="molecule type" value="Genomic_DNA"/>
</dbReference>